<dbReference type="SUPFAM" id="SSF56399">
    <property type="entry name" value="ADP-ribosylation"/>
    <property type="match status" value="1"/>
</dbReference>
<evidence type="ECO:0000313" key="3">
    <source>
        <dbReference type="EMBL" id="CAF1245938.1"/>
    </source>
</evidence>
<keyword evidence="1" id="KW-0802">TPR repeat</keyword>
<dbReference type="PROSITE" id="PS51996">
    <property type="entry name" value="TR_MART"/>
    <property type="match status" value="1"/>
</dbReference>
<gene>
    <name evidence="2" type="ORF">BJG266_LOCUS10529</name>
    <name evidence="3" type="ORF">QVE165_LOCUS28238</name>
</gene>
<dbReference type="InterPro" id="IPR019734">
    <property type="entry name" value="TPR_rpt"/>
</dbReference>
<evidence type="ECO:0000313" key="4">
    <source>
        <dbReference type="Proteomes" id="UP000663832"/>
    </source>
</evidence>
<sequence>MASATTEEHVGVRHVDENTLSSVNLKQYDNFDEYIVLIVGIDDNQYLFKNLPLMISRDRIQSFDDIATSLRFIRSQSNINIFLIISGTLGQKYAHQFVLETQIIGLYIYCMDETEHAKWAKEIEKIRCIVSNPTKLIIQLHSDIKKLSGRWPFAEKSFEKASTDTSQWYHLFLLVICYRSESIKLSYQNMFKECREYYQNNYSIIKQIDEFAQTYKPTNAIYEYTRDTFLYRIVNHALRTQNMKLITVFSPFIRDLHSQIYDYHRIYYRSNNQFIRSVYRGQNLSPEQLNHLISIWKSNTSIITLTTFGSTTVDPDVALDFVPLEDGLTACLFEIIITDSYNDYMKMMTRHVQVFANITSLSHFPQEQEVLFSLVTHFRIQHIAYRENRSDRPWVLITLELVTGAQDGRHFRDYDIIDLIGKVEDPQIYTAIIDMLVKNAEDDVTFNTTNWSNWWKKLNSPWSMSIGNQQPLNLTFYDCFTNNKYWSRKAIDMHKTLLRSIPVIESNRSSFSYLLRESNVWLSLPTRWVALYEEYLEHFCIVDTKEVATLLKKAGQMYETTADTKCALDCYEKILKINVNDKYGMNNYIQNQIEKLLRPPRPIRTRTDERRSIPEDRVEEVLEVYEMMEDLRLIYRIFKECSSNISFIKACVEQIYLLLIRVEKWYDAADSRIILRFPHEEIEDLSVNDYRLNFLLAAKTHILSPSTSRTDGTNNRSLSCWRYKKYMYEYVFIGELKQCLQLFQSKSIDINYNVFSRIDRLMKKLSVLIAICTVYICTESASGKVMMGNIKFINVINAETKQHIFFDLHNSNLLIGLETLEEQSSITKRAPVAIPDDMRIKSMNISDFY</sequence>
<dbReference type="Proteomes" id="UP000663877">
    <property type="component" value="Unassembled WGS sequence"/>
</dbReference>
<feature type="repeat" description="TPR" evidence="1">
    <location>
        <begin position="548"/>
        <end position="581"/>
    </location>
</feature>
<reference evidence="2" key="1">
    <citation type="submission" date="2021-02" db="EMBL/GenBank/DDBJ databases">
        <authorList>
            <person name="Nowell W R."/>
        </authorList>
    </citation>
    <scope>NUCLEOTIDE SEQUENCE</scope>
</reference>
<accession>A0A813ZR95</accession>
<dbReference type="EMBL" id="CAJNOI010000037">
    <property type="protein sequence ID" value="CAF0902081.1"/>
    <property type="molecule type" value="Genomic_DNA"/>
</dbReference>
<keyword evidence="4" id="KW-1185">Reference proteome</keyword>
<evidence type="ECO:0000313" key="2">
    <source>
        <dbReference type="EMBL" id="CAF0902081.1"/>
    </source>
</evidence>
<dbReference type="AlphaFoldDB" id="A0A813ZR95"/>
<dbReference type="EMBL" id="CAJNOM010000219">
    <property type="protein sequence ID" value="CAF1245938.1"/>
    <property type="molecule type" value="Genomic_DNA"/>
</dbReference>
<dbReference type="Gene3D" id="3.90.176.10">
    <property type="entry name" value="Toxin ADP-ribosyltransferase, Chain A, domain 1"/>
    <property type="match status" value="1"/>
</dbReference>
<comment type="caution">
    <text evidence="2">The sequence shown here is derived from an EMBL/GenBank/DDBJ whole genome shotgun (WGS) entry which is preliminary data.</text>
</comment>
<organism evidence="2 5">
    <name type="scientific">Adineta steineri</name>
    <dbReference type="NCBI Taxonomy" id="433720"/>
    <lineage>
        <taxon>Eukaryota</taxon>
        <taxon>Metazoa</taxon>
        <taxon>Spiralia</taxon>
        <taxon>Gnathifera</taxon>
        <taxon>Rotifera</taxon>
        <taxon>Eurotatoria</taxon>
        <taxon>Bdelloidea</taxon>
        <taxon>Adinetida</taxon>
        <taxon>Adinetidae</taxon>
        <taxon>Adineta</taxon>
    </lineage>
</organism>
<evidence type="ECO:0000313" key="5">
    <source>
        <dbReference type="Proteomes" id="UP000663877"/>
    </source>
</evidence>
<dbReference type="PROSITE" id="PS50005">
    <property type="entry name" value="TPR"/>
    <property type="match status" value="1"/>
</dbReference>
<protein>
    <submittedName>
        <fullName evidence="2">Uncharacterized protein</fullName>
    </submittedName>
</protein>
<evidence type="ECO:0000256" key="1">
    <source>
        <dbReference type="PROSITE-ProRule" id="PRU00339"/>
    </source>
</evidence>
<dbReference type="Proteomes" id="UP000663832">
    <property type="component" value="Unassembled WGS sequence"/>
</dbReference>
<dbReference type="OrthoDB" id="10055547at2759"/>
<proteinExistence type="predicted"/>
<name>A0A813ZR95_9BILA</name>